<dbReference type="AlphaFoldDB" id="A0A9X0I6E6"/>
<sequence length="146" mass="15910">MAYQPAMVPPKKSKRVLFIVLGVVLALCCSGGAVGAFLIYRVAMDATGPVRSTVNTFAGALVERDYPTAYQQLCTRVRDRVSEADFTRQQETQPDLTGHKIVGLNLSNQNGHVSGSATVRYTASEGGTTNRVYPLIKEEGNWRVCE</sequence>
<evidence type="ECO:0008006" key="3">
    <source>
        <dbReference type="Google" id="ProtNLM"/>
    </source>
</evidence>
<name>A0A9X0I6E6_9ACTN</name>
<keyword evidence="2" id="KW-1185">Reference proteome</keyword>
<comment type="caution">
    <text evidence="1">The sequence shown here is derived from an EMBL/GenBank/DDBJ whole genome shotgun (WGS) entry which is preliminary data.</text>
</comment>
<organism evidence="1 2">
    <name type="scientific">Micromonospora maris</name>
    <dbReference type="NCBI Taxonomy" id="1003110"/>
    <lineage>
        <taxon>Bacteria</taxon>
        <taxon>Bacillati</taxon>
        <taxon>Actinomycetota</taxon>
        <taxon>Actinomycetes</taxon>
        <taxon>Micromonosporales</taxon>
        <taxon>Micromonosporaceae</taxon>
        <taxon>Micromonospora</taxon>
    </lineage>
</organism>
<proteinExistence type="predicted"/>
<dbReference type="RefSeq" id="WP_043719416.1">
    <property type="nucleotide sequence ID" value="NZ_LMWI01000001.1"/>
</dbReference>
<accession>A0A9X0I6E6</accession>
<reference evidence="1 2" key="1">
    <citation type="submission" date="2015-10" db="EMBL/GenBank/DDBJ databases">
        <authorList>
            <person name="Ju K.-S."/>
            <person name="Doroghazi J.R."/>
            <person name="Metcalf W.W."/>
        </authorList>
    </citation>
    <scope>NUCLEOTIDE SEQUENCE [LARGE SCALE GENOMIC DNA]</scope>
    <source>
        <strain evidence="1 2">NRRL B-24793</strain>
    </source>
</reference>
<dbReference type="Proteomes" id="UP000053246">
    <property type="component" value="Unassembled WGS sequence"/>
</dbReference>
<evidence type="ECO:0000313" key="1">
    <source>
        <dbReference type="EMBL" id="KUJ47878.1"/>
    </source>
</evidence>
<gene>
    <name evidence="1" type="ORF">ADL17_01900</name>
</gene>
<evidence type="ECO:0000313" key="2">
    <source>
        <dbReference type="Proteomes" id="UP000053246"/>
    </source>
</evidence>
<dbReference type="EMBL" id="LMWI01000001">
    <property type="protein sequence ID" value="KUJ47878.1"/>
    <property type="molecule type" value="Genomic_DNA"/>
</dbReference>
<protein>
    <recommendedName>
        <fullName evidence="3">DUF4878 domain-containing protein</fullName>
    </recommendedName>
</protein>